<dbReference type="OMA" id="FAFWTDD"/>
<comment type="caution">
    <text evidence="4">The sequence shown here is derived from an EMBL/GenBank/DDBJ whole genome shotgun (WGS) entry which is preliminary data.</text>
</comment>
<protein>
    <submittedName>
        <fullName evidence="4">Uncharacterized protein</fullName>
    </submittedName>
</protein>
<dbReference type="InterPro" id="IPR009057">
    <property type="entry name" value="Homeodomain-like_sf"/>
</dbReference>
<organism evidence="4 5">
    <name type="scientific">Tetracentron sinense</name>
    <name type="common">Spur-leaf</name>
    <dbReference type="NCBI Taxonomy" id="13715"/>
    <lineage>
        <taxon>Eukaryota</taxon>
        <taxon>Viridiplantae</taxon>
        <taxon>Streptophyta</taxon>
        <taxon>Embryophyta</taxon>
        <taxon>Tracheophyta</taxon>
        <taxon>Spermatophyta</taxon>
        <taxon>Magnoliopsida</taxon>
        <taxon>Trochodendrales</taxon>
        <taxon>Trochodendraceae</taxon>
        <taxon>Tetracentron</taxon>
    </lineage>
</organism>
<keyword evidence="5" id="KW-1185">Reference proteome</keyword>
<dbReference type="EMBL" id="JABCRI010000001">
    <property type="protein sequence ID" value="KAF8412438.1"/>
    <property type="molecule type" value="Genomic_DNA"/>
</dbReference>
<name>A0A835DPZ0_TETSI</name>
<dbReference type="InterPro" id="IPR001005">
    <property type="entry name" value="SANT/Myb"/>
</dbReference>
<evidence type="ECO:0000259" key="3">
    <source>
        <dbReference type="PROSITE" id="PS51294"/>
    </source>
</evidence>
<accession>A0A835DPZ0</accession>
<dbReference type="PANTHER" id="PTHR47996:SF3">
    <property type="entry name" value="TRANSCRIPTION FACTOR DUO1"/>
    <property type="match status" value="1"/>
</dbReference>
<dbReference type="CDD" id="cd00167">
    <property type="entry name" value="SANT"/>
    <property type="match status" value="1"/>
</dbReference>
<evidence type="ECO:0000313" key="4">
    <source>
        <dbReference type="EMBL" id="KAF8412438.1"/>
    </source>
</evidence>
<feature type="region of interest" description="Disordered" evidence="1">
    <location>
        <begin position="249"/>
        <end position="275"/>
    </location>
</feature>
<dbReference type="InterPro" id="IPR017930">
    <property type="entry name" value="Myb_dom"/>
</dbReference>
<dbReference type="Gene3D" id="1.10.10.60">
    <property type="entry name" value="Homeodomain-like"/>
    <property type="match status" value="1"/>
</dbReference>
<evidence type="ECO:0000313" key="5">
    <source>
        <dbReference type="Proteomes" id="UP000655225"/>
    </source>
</evidence>
<dbReference type="FunFam" id="1.10.10.60:FF:000351">
    <property type="entry name" value="Transcription factor GAMYB"/>
    <property type="match status" value="1"/>
</dbReference>
<dbReference type="SUPFAM" id="SSF46689">
    <property type="entry name" value="Homeodomain-like"/>
    <property type="match status" value="1"/>
</dbReference>
<evidence type="ECO:0000259" key="2">
    <source>
        <dbReference type="PROSITE" id="PS50090"/>
    </source>
</evidence>
<sequence length="289" mass="32749">MVVGAVEKENLKSCPSALPTNGCKGGRFPREENASRIAGFDVVCVQMRKDEGRTRNEENRARRGKGRFGNKWARIATYLTGRTDNDVKNFWSTRQKRLARILQTPSPPKSQKNNGKTTVFHEVPTVEVLKFNSISMEEASSSAGRSCPPSYMGNSEVIKMVPLPDLVNPNFFYLETTLPQLEFTPIEKKPFIEQLPFPQLDFPLLYESQNHFTGLRNPDYLDVFARKDTSEPECMPQFPVRLPFFGSEGSSRNGGRGDNENPATPDSFFDDFPTDMFDYLEPLPNSSEW</sequence>
<feature type="domain" description="HTH myb-type" evidence="3">
    <location>
        <begin position="68"/>
        <end position="99"/>
    </location>
</feature>
<dbReference type="Pfam" id="PF00249">
    <property type="entry name" value="Myb_DNA-binding"/>
    <property type="match status" value="1"/>
</dbReference>
<dbReference type="PANTHER" id="PTHR47996">
    <property type="entry name" value="TRANSCRIPTION FACTOR DUO1"/>
    <property type="match status" value="1"/>
</dbReference>
<dbReference type="Proteomes" id="UP000655225">
    <property type="component" value="Unassembled WGS sequence"/>
</dbReference>
<dbReference type="PROSITE" id="PS51294">
    <property type="entry name" value="HTH_MYB"/>
    <property type="match status" value="1"/>
</dbReference>
<dbReference type="AlphaFoldDB" id="A0A835DPZ0"/>
<reference evidence="4 5" key="1">
    <citation type="submission" date="2020-04" db="EMBL/GenBank/DDBJ databases">
        <title>Plant Genome Project.</title>
        <authorList>
            <person name="Zhang R.-G."/>
        </authorList>
    </citation>
    <scope>NUCLEOTIDE SEQUENCE [LARGE SCALE GENOMIC DNA]</scope>
    <source>
        <strain evidence="4">YNK0</strain>
        <tissue evidence="4">Leaf</tissue>
    </source>
</reference>
<proteinExistence type="predicted"/>
<gene>
    <name evidence="4" type="ORF">HHK36_000402</name>
</gene>
<dbReference type="OrthoDB" id="2143914at2759"/>
<dbReference type="InterPro" id="IPR053106">
    <property type="entry name" value="Plant_Male-Germline_Reg_TFs"/>
</dbReference>
<feature type="domain" description="Myb-like" evidence="2">
    <location>
        <begin position="54"/>
        <end position="95"/>
    </location>
</feature>
<evidence type="ECO:0000256" key="1">
    <source>
        <dbReference type="SAM" id="MobiDB-lite"/>
    </source>
</evidence>
<dbReference type="PROSITE" id="PS50090">
    <property type="entry name" value="MYB_LIKE"/>
    <property type="match status" value="1"/>
</dbReference>